<organism evidence="1 2">
    <name type="scientific">Corynebacterium glaucum</name>
    <dbReference type="NCBI Taxonomy" id="187491"/>
    <lineage>
        <taxon>Bacteria</taxon>
        <taxon>Bacillati</taxon>
        <taxon>Actinomycetota</taxon>
        <taxon>Actinomycetes</taxon>
        <taxon>Mycobacteriales</taxon>
        <taxon>Corynebacteriaceae</taxon>
        <taxon>Corynebacterium</taxon>
    </lineage>
</organism>
<dbReference type="Proteomes" id="UP000217209">
    <property type="component" value="Chromosome"/>
</dbReference>
<dbReference type="OrthoDB" id="4398529at2"/>
<dbReference type="EMBL" id="CP019688">
    <property type="protein sequence ID" value="AQQ14599.1"/>
    <property type="molecule type" value="Genomic_DNA"/>
</dbReference>
<dbReference type="AlphaFoldDB" id="A0A1Q2HUT0"/>
<dbReference type="KEGG" id="cgv:CGLAU_03075"/>
<dbReference type="RefSeq" id="WP_157731246.1">
    <property type="nucleotide sequence ID" value="NZ_CP019688.1"/>
</dbReference>
<accession>A0A1Q2HUT0</accession>
<evidence type="ECO:0000313" key="2">
    <source>
        <dbReference type="Proteomes" id="UP000217209"/>
    </source>
</evidence>
<name>A0A1Q2HUT0_9CORY</name>
<protein>
    <submittedName>
        <fullName evidence="1">Uncharacterized protein</fullName>
    </submittedName>
</protein>
<gene>
    <name evidence="1" type="ORF">CGLAU_03075</name>
</gene>
<reference evidence="1 2" key="1">
    <citation type="submission" date="2016-12" db="EMBL/GenBank/DDBJ databases">
        <authorList>
            <person name="Song W.-J."/>
            <person name="Kurnit D.M."/>
        </authorList>
    </citation>
    <scope>NUCLEOTIDE SEQUENCE [LARGE SCALE GENOMIC DNA]</scope>
    <source>
        <strain evidence="1 2">DSM 30827</strain>
    </source>
</reference>
<keyword evidence="2" id="KW-1185">Reference proteome</keyword>
<sequence length="334" mass="36905">MQQPSRGVKPASLTVGIGYESVSSDEVDWPEIRERLDRAGVDAVNVSVGRADFIGFPAEGEQEYWASGVEQGQDRVGEILRTLQESSDRRVGLTVDVLAPRIVEQDDDYKAVFADGKPAEDFPSAVALHRGEVGNRVVEMCGAAATRYSPDYIVLTELIGDAFFSEADEQLYRDMTGRDGFPRDAEGNIQIADGTLNDWQSDIIVGVIERCRDAADLQVEMDARVNFDEPGSNRFESGHRYEDILATGADLSLWAYTALADQSPDAIRDVAKGLNERFSPEELQRITIAVGLWGDLSNREVETSLRSGEGLSMALTPLSKMSKRHWEILEELNQ</sequence>
<evidence type="ECO:0000313" key="1">
    <source>
        <dbReference type="EMBL" id="AQQ14599.1"/>
    </source>
</evidence>
<proteinExistence type="predicted"/>